<dbReference type="Proteomes" id="UP000238176">
    <property type="component" value="Unassembled WGS sequence"/>
</dbReference>
<name>A0A2T0USQ0_9ACTN</name>
<evidence type="ECO:0000313" key="4">
    <source>
        <dbReference type="Proteomes" id="UP000238176"/>
    </source>
</evidence>
<reference evidence="3 4" key="1">
    <citation type="submission" date="2018-03" db="EMBL/GenBank/DDBJ databases">
        <title>Genomic Encyclopedia of Type Strains, Phase III (KMG-III): the genomes of soil and plant-associated and newly described type strains.</title>
        <authorList>
            <person name="Whitman W."/>
        </authorList>
    </citation>
    <scope>NUCLEOTIDE SEQUENCE [LARGE SCALE GENOMIC DNA]</scope>
    <source>
        <strain evidence="3 4">CGMCC 4.7067</strain>
    </source>
</reference>
<keyword evidence="2" id="KW-0732">Signal</keyword>
<feature type="signal peptide" evidence="2">
    <location>
        <begin position="1"/>
        <end position="22"/>
    </location>
</feature>
<keyword evidence="1" id="KW-0812">Transmembrane</keyword>
<protein>
    <recommendedName>
        <fullName evidence="5">EF-hand domain-containing protein</fullName>
    </recommendedName>
</protein>
<feature type="chain" id="PRO_5038749577" description="EF-hand domain-containing protein" evidence="2">
    <location>
        <begin position="23"/>
        <end position="160"/>
    </location>
</feature>
<comment type="caution">
    <text evidence="3">The sequence shown here is derived from an EMBL/GenBank/DDBJ whole genome shotgun (WGS) entry which is preliminary data.</text>
</comment>
<evidence type="ECO:0008006" key="5">
    <source>
        <dbReference type="Google" id="ProtNLM"/>
    </source>
</evidence>
<dbReference type="EMBL" id="PVTJ01000002">
    <property type="protein sequence ID" value="PRY60969.1"/>
    <property type="molecule type" value="Genomic_DNA"/>
</dbReference>
<feature type="transmembrane region" description="Helical" evidence="1">
    <location>
        <begin position="122"/>
        <end position="142"/>
    </location>
</feature>
<evidence type="ECO:0000256" key="1">
    <source>
        <dbReference type="SAM" id="Phobius"/>
    </source>
</evidence>
<accession>A0A2T0USQ0</accession>
<evidence type="ECO:0000256" key="2">
    <source>
        <dbReference type="SAM" id="SignalP"/>
    </source>
</evidence>
<dbReference type="RefSeq" id="WP_106363131.1">
    <property type="nucleotide sequence ID" value="NZ_PVTJ01000002.1"/>
</dbReference>
<keyword evidence="4" id="KW-1185">Reference proteome</keyword>
<keyword evidence="1" id="KW-0472">Membrane</keyword>
<evidence type="ECO:0000313" key="3">
    <source>
        <dbReference type="EMBL" id="PRY60969.1"/>
    </source>
</evidence>
<gene>
    <name evidence="3" type="ORF">B0I28_102584</name>
</gene>
<proteinExistence type="predicted"/>
<dbReference type="AlphaFoldDB" id="A0A2T0USQ0"/>
<keyword evidence="1" id="KW-1133">Transmembrane helix</keyword>
<sequence length="160" mass="17393">MPAFPYAAAALLALSFVAGCGALEEETSCDEPGATYSQVLLIDLADSEEWEESVVFLFCTEERTVAIVDENGDGYTSLEDFQRNNELFEEGDKMIVTADFPAIDSEADFETVPAKTPLFTTWQIIALVAAGLAVIALPIFLISRLRRANPTGIGDAFKEE</sequence>
<organism evidence="3 4">
    <name type="scientific">Glycomyces artemisiae</name>
    <dbReference type="NCBI Taxonomy" id="1076443"/>
    <lineage>
        <taxon>Bacteria</taxon>
        <taxon>Bacillati</taxon>
        <taxon>Actinomycetota</taxon>
        <taxon>Actinomycetes</taxon>
        <taxon>Glycomycetales</taxon>
        <taxon>Glycomycetaceae</taxon>
        <taxon>Glycomyces</taxon>
    </lineage>
</organism>